<accession>A0AAV7UX61</accession>
<protein>
    <submittedName>
        <fullName evidence="1">Uncharacterized protein</fullName>
    </submittedName>
</protein>
<sequence>MFVPANAILKRHAGAVFIEWRYPAQADRHCLVCVEKNHVHQAAPALGKMALGRLKNGASQVDAKNRLHPICAIFNDAQTPFT</sequence>
<dbReference type="EMBL" id="JANPWB010000004">
    <property type="protein sequence ID" value="KAJ1193683.1"/>
    <property type="molecule type" value="Genomic_DNA"/>
</dbReference>
<name>A0AAV7UX61_PLEWA</name>
<evidence type="ECO:0000313" key="1">
    <source>
        <dbReference type="EMBL" id="KAJ1193683.1"/>
    </source>
</evidence>
<comment type="caution">
    <text evidence="1">The sequence shown here is derived from an EMBL/GenBank/DDBJ whole genome shotgun (WGS) entry which is preliminary data.</text>
</comment>
<proteinExistence type="predicted"/>
<organism evidence="1 2">
    <name type="scientific">Pleurodeles waltl</name>
    <name type="common">Iberian ribbed newt</name>
    <dbReference type="NCBI Taxonomy" id="8319"/>
    <lineage>
        <taxon>Eukaryota</taxon>
        <taxon>Metazoa</taxon>
        <taxon>Chordata</taxon>
        <taxon>Craniata</taxon>
        <taxon>Vertebrata</taxon>
        <taxon>Euteleostomi</taxon>
        <taxon>Amphibia</taxon>
        <taxon>Batrachia</taxon>
        <taxon>Caudata</taxon>
        <taxon>Salamandroidea</taxon>
        <taxon>Salamandridae</taxon>
        <taxon>Pleurodelinae</taxon>
        <taxon>Pleurodeles</taxon>
    </lineage>
</organism>
<dbReference type="Proteomes" id="UP001066276">
    <property type="component" value="Chromosome 2_2"/>
</dbReference>
<evidence type="ECO:0000313" key="2">
    <source>
        <dbReference type="Proteomes" id="UP001066276"/>
    </source>
</evidence>
<keyword evidence="2" id="KW-1185">Reference proteome</keyword>
<dbReference type="AlphaFoldDB" id="A0AAV7UX61"/>
<reference evidence="1" key="1">
    <citation type="journal article" date="2022" name="bioRxiv">
        <title>Sequencing and chromosome-scale assembly of the giantPleurodeles waltlgenome.</title>
        <authorList>
            <person name="Brown T."/>
            <person name="Elewa A."/>
            <person name="Iarovenko S."/>
            <person name="Subramanian E."/>
            <person name="Araus A.J."/>
            <person name="Petzold A."/>
            <person name="Susuki M."/>
            <person name="Suzuki K.-i.T."/>
            <person name="Hayashi T."/>
            <person name="Toyoda A."/>
            <person name="Oliveira C."/>
            <person name="Osipova E."/>
            <person name="Leigh N.D."/>
            <person name="Simon A."/>
            <person name="Yun M.H."/>
        </authorList>
    </citation>
    <scope>NUCLEOTIDE SEQUENCE</scope>
    <source>
        <strain evidence="1">20211129_DDA</strain>
        <tissue evidence="1">Liver</tissue>
    </source>
</reference>
<gene>
    <name evidence="1" type="ORF">NDU88_002979</name>
</gene>